<protein>
    <recommendedName>
        <fullName evidence="2">Conserved oligomeric Golgi complex subunit 5</fullName>
    </recommendedName>
</protein>
<evidence type="ECO:0000313" key="9">
    <source>
        <dbReference type="Proteomes" id="UP001303889"/>
    </source>
</evidence>
<proteinExistence type="predicted"/>
<dbReference type="GO" id="GO:0017119">
    <property type="term" value="C:Golgi transport complex"/>
    <property type="evidence" value="ECO:0007669"/>
    <property type="project" value="InterPro"/>
</dbReference>
<evidence type="ECO:0000256" key="4">
    <source>
        <dbReference type="ARBA" id="ARBA00023136"/>
    </source>
</evidence>
<dbReference type="Pfam" id="PF20649">
    <property type="entry name" value="COG5_C"/>
    <property type="match status" value="1"/>
</dbReference>
<dbReference type="Pfam" id="PF10392">
    <property type="entry name" value="COG5_N"/>
    <property type="match status" value="1"/>
</dbReference>
<evidence type="ECO:0000256" key="5">
    <source>
        <dbReference type="SAM" id="MobiDB-lite"/>
    </source>
</evidence>
<keyword evidence="9" id="KW-1185">Reference proteome</keyword>
<dbReference type="GO" id="GO:0006891">
    <property type="term" value="P:intra-Golgi vesicle-mediated transport"/>
    <property type="evidence" value="ECO:0007669"/>
    <property type="project" value="InterPro"/>
</dbReference>
<evidence type="ECO:0000259" key="7">
    <source>
        <dbReference type="Pfam" id="PF20649"/>
    </source>
</evidence>
<feature type="region of interest" description="Disordered" evidence="5">
    <location>
        <begin position="1"/>
        <end position="21"/>
    </location>
</feature>
<dbReference type="EMBL" id="MU855619">
    <property type="protein sequence ID" value="KAK3900983.1"/>
    <property type="molecule type" value="Genomic_DNA"/>
</dbReference>
<evidence type="ECO:0000256" key="2">
    <source>
        <dbReference type="ARBA" id="ARBA00020974"/>
    </source>
</evidence>
<keyword evidence="4" id="KW-0472">Membrane</keyword>
<dbReference type="GO" id="GO:0000139">
    <property type="term" value="C:Golgi membrane"/>
    <property type="evidence" value="ECO:0007669"/>
    <property type="project" value="UniProtKB-SubCell"/>
</dbReference>
<evidence type="ECO:0000259" key="6">
    <source>
        <dbReference type="Pfam" id="PF10392"/>
    </source>
</evidence>
<organism evidence="8 9">
    <name type="scientific">Staphylotrichum tortipilum</name>
    <dbReference type="NCBI Taxonomy" id="2831512"/>
    <lineage>
        <taxon>Eukaryota</taxon>
        <taxon>Fungi</taxon>
        <taxon>Dikarya</taxon>
        <taxon>Ascomycota</taxon>
        <taxon>Pezizomycotina</taxon>
        <taxon>Sordariomycetes</taxon>
        <taxon>Sordariomycetidae</taxon>
        <taxon>Sordariales</taxon>
        <taxon>Chaetomiaceae</taxon>
        <taxon>Staphylotrichum</taxon>
    </lineage>
</organism>
<reference evidence="8" key="2">
    <citation type="submission" date="2023-05" db="EMBL/GenBank/DDBJ databases">
        <authorList>
            <consortium name="Lawrence Berkeley National Laboratory"/>
            <person name="Steindorff A."/>
            <person name="Hensen N."/>
            <person name="Bonometti L."/>
            <person name="Westerberg I."/>
            <person name="Brannstrom I.O."/>
            <person name="Guillou S."/>
            <person name="Cros-Aarteil S."/>
            <person name="Calhoun S."/>
            <person name="Haridas S."/>
            <person name="Kuo A."/>
            <person name="Mondo S."/>
            <person name="Pangilinan J."/>
            <person name="Riley R."/>
            <person name="Labutti K."/>
            <person name="Andreopoulos B."/>
            <person name="Lipzen A."/>
            <person name="Chen C."/>
            <person name="Yanf M."/>
            <person name="Daum C."/>
            <person name="Ng V."/>
            <person name="Clum A."/>
            <person name="Ohm R."/>
            <person name="Martin F."/>
            <person name="Silar P."/>
            <person name="Natvig D."/>
            <person name="Lalanne C."/>
            <person name="Gautier V."/>
            <person name="Ament-Velasquez S.L."/>
            <person name="Kruys A."/>
            <person name="Hutchinson M.I."/>
            <person name="Powell A.J."/>
            <person name="Barry K."/>
            <person name="Miller A.N."/>
            <person name="Grigoriev I.V."/>
            <person name="Debuchy R."/>
            <person name="Gladieux P."/>
            <person name="Thoren M.H."/>
            <person name="Johannesson H."/>
        </authorList>
    </citation>
    <scope>NUCLEOTIDE SEQUENCE</scope>
    <source>
        <strain evidence="8">CBS 103.79</strain>
    </source>
</reference>
<gene>
    <name evidence="8" type="ORF">C8A05DRAFT_16772</name>
</gene>
<dbReference type="Proteomes" id="UP001303889">
    <property type="component" value="Unassembled WGS sequence"/>
</dbReference>
<name>A0AAN6MJG1_9PEZI</name>
<sequence>MTTPPLPAPGDATEPSSSSDPSYIDYEAFLSPTFHPPSFANTLVLATNNPSDTPLDLSTPLSRVLFDIQEIDSHIHTLTTRSALPLVDHTTAQTAASTALLASLQAQLTALNETHATLAREVSGKYTAAEEVRTVASRLHAALRLCRAVSRYLTLARQLEAQLSELTGAATATTTTSSSSARAREDHRALTRCAHTLLSLGETLTSEPGLDRVTTVRAARDAIVAPAERTIREIAERMVREFSMGSSTATFAQGEESRARTVSALSTLYLLSPLPSPSTKQFTPTLMLHALDTYLRAALQSSIASLSRALATLPSLERTLAEISARCQNVVALEAVLEGTRAPAHPLLSQQKQQQQQAGNLLQPLLAYLETGSLPSYFWRTLAGSMTPRVQEIVSKGGLPARTLRANRQSVGEAVTECVRRGCRLPSGVAAAAKGKGRGGGEEGGKQWEREVAVMVGSVVNNLGR</sequence>
<feature type="domain" description="Conserved oligomeric Golgi complex subunit 5 helical" evidence="7">
    <location>
        <begin position="210"/>
        <end position="417"/>
    </location>
</feature>
<dbReference type="PANTHER" id="PTHR13228:SF3">
    <property type="entry name" value="CONSERVED OLIGOMERIC GOLGI COMPLEX SUBUNIT 5"/>
    <property type="match status" value="1"/>
</dbReference>
<dbReference type="AlphaFoldDB" id="A0AAN6MJG1"/>
<dbReference type="InterPro" id="IPR019465">
    <property type="entry name" value="Cog5"/>
</dbReference>
<dbReference type="InterPro" id="IPR049176">
    <property type="entry name" value="COG5_N"/>
</dbReference>
<dbReference type="PANTHER" id="PTHR13228">
    <property type="entry name" value="CONSERVED OLIGOMERIC GOLGI COMPLEX COMPONENT 5"/>
    <property type="match status" value="1"/>
</dbReference>
<evidence type="ECO:0000256" key="1">
    <source>
        <dbReference type="ARBA" id="ARBA00004395"/>
    </source>
</evidence>
<dbReference type="InterPro" id="IPR048485">
    <property type="entry name" value="COG5_helical"/>
</dbReference>
<evidence type="ECO:0000256" key="3">
    <source>
        <dbReference type="ARBA" id="ARBA00023034"/>
    </source>
</evidence>
<feature type="domain" description="Conserved oligomeric Golgi complex subunit 5 N-terminal" evidence="6">
    <location>
        <begin position="27"/>
        <end position="159"/>
    </location>
</feature>
<keyword evidence="3" id="KW-0333">Golgi apparatus</keyword>
<comment type="caution">
    <text evidence="8">The sequence shown here is derived from an EMBL/GenBank/DDBJ whole genome shotgun (WGS) entry which is preliminary data.</text>
</comment>
<evidence type="ECO:0000313" key="8">
    <source>
        <dbReference type="EMBL" id="KAK3900983.1"/>
    </source>
</evidence>
<comment type="subcellular location">
    <subcellularLocation>
        <location evidence="1">Golgi apparatus membrane</location>
        <topology evidence="1">Peripheral membrane protein</topology>
    </subcellularLocation>
</comment>
<accession>A0AAN6MJG1</accession>
<reference evidence="8" key="1">
    <citation type="journal article" date="2023" name="Mol. Phylogenet. Evol.">
        <title>Genome-scale phylogeny and comparative genomics of the fungal order Sordariales.</title>
        <authorList>
            <person name="Hensen N."/>
            <person name="Bonometti L."/>
            <person name="Westerberg I."/>
            <person name="Brannstrom I.O."/>
            <person name="Guillou S."/>
            <person name="Cros-Aarteil S."/>
            <person name="Calhoun S."/>
            <person name="Haridas S."/>
            <person name="Kuo A."/>
            <person name="Mondo S."/>
            <person name="Pangilinan J."/>
            <person name="Riley R."/>
            <person name="LaButti K."/>
            <person name="Andreopoulos B."/>
            <person name="Lipzen A."/>
            <person name="Chen C."/>
            <person name="Yan M."/>
            <person name="Daum C."/>
            <person name="Ng V."/>
            <person name="Clum A."/>
            <person name="Steindorff A."/>
            <person name="Ohm R.A."/>
            <person name="Martin F."/>
            <person name="Silar P."/>
            <person name="Natvig D.O."/>
            <person name="Lalanne C."/>
            <person name="Gautier V."/>
            <person name="Ament-Velasquez S.L."/>
            <person name="Kruys A."/>
            <person name="Hutchinson M.I."/>
            <person name="Powell A.J."/>
            <person name="Barry K."/>
            <person name="Miller A.N."/>
            <person name="Grigoriev I.V."/>
            <person name="Debuchy R."/>
            <person name="Gladieux P."/>
            <person name="Hiltunen Thoren M."/>
            <person name="Johannesson H."/>
        </authorList>
    </citation>
    <scope>NUCLEOTIDE SEQUENCE</scope>
    <source>
        <strain evidence="8">CBS 103.79</strain>
    </source>
</reference>